<dbReference type="GO" id="GO:0005737">
    <property type="term" value="C:cytoplasm"/>
    <property type="evidence" value="ECO:0007669"/>
    <property type="project" value="TreeGrafter"/>
</dbReference>
<dbReference type="Gene3D" id="1.10.10.10">
    <property type="entry name" value="Winged helix-like DNA-binding domain superfamily/Winged helix DNA-binding domain"/>
    <property type="match status" value="1"/>
</dbReference>
<comment type="catalytic activity">
    <reaction evidence="2">
        <text>Couples ATP hydrolysis with the unwinding of duplex DNA by translocating in the 3'-5' direction.</text>
        <dbReference type="EC" id="5.6.2.4"/>
    </reaction>
</comment>
<dbReference type="SMART" id="SM00490">
    <property type="entry name" value="HELICc"/>
    <property type="match status" value="1"/>
</dbReference>
<feature type="compositionally biased region" description="Polar residues" evidence="4">
    <location>
        <begin position="287"/>
        <end position="300"/>
    </location>
</feature>
<dbReference type="GO" id="GO:0009378">
    <property type="term" value="F:four-way junction helicase activity"/>
    <property type="evidence" value="ECO:0007669"/>
    <property type="project" value="TreeGrafter"/>
</dbReference>
<dbReference type="GO" id="GO:0000724">
    <property type="term" value="P:double-strand break repair via homologous recombination"/>
    <property type="evidence" value="ECO:0007669"/>
    <property type="project" value="TreeGrafter"/>
</dbReference>
<evidence type="ECO:0000313" key="7">
    <source>
        <dbReference type="Proteomes" id="UP000037460"/>
    </source>
</evidence>
<feature type="region of interest" description="Disordered" evidence="4">
    <location>
        <begin position="287"/>
        <end position="307"/>
    </location>
</feature>
<dbReference type="EMBL" id="JWZX01002732">
    <property type="protein sequence ID" value="KOO27311.1"/>
    <property type="molecule type" value="Genomic_DNA"/>
</dbReference>
<dbReference type="GO" id="GO:0006260">
    <property type="term" value="P:DNA replication"/>
    <property type="evidence" value="ECO:0007669"/>
    <property type="project" value="InterPro"/>
</dbReference>
<keyword evidence="6" id="KW-0547">Nucleotide-binding</keyword>
<gene>
    <name evidence="6" type="ORF">Ctob_002292</name>
</gene>
<organism evidence="6 7">
    <name type="scientific">Chrysochromulina tobinii</name>
    <dbReference type="NCBI Taxonomy" id="1460289"/>
    <lineage>
        <taxon>Eukaryota</taxon>
        <taxon>Haptista</taxon>
        <taxon>Haptophyta</taxon>
        <taxon>Prymnesiophyceae</taxon>
        <taxon>Prymnesiales</taxon>
        <taxon>Chrysochromulinaceae</taxon>
        <taxon>Chrysochromulina</taxon>
    </lineage>
</organism>
<evidence type="ECO:0000313" key="6">
    <source>
        <dbReference type="EMBL" id="KOO27311.1"/>
    </source>
</evidence>
<keyword evidence="7" id="KW-1185">Reference proteome</keyword>
<dbReference type="InterPro" id="IPR032284">
    <property type="entry name" value="RecQ_Zn-bd"/>
</dbReference>
<sequence>MRHELLATLEIEPSAIVTVSAALDRPNLFYQVLPKLSARAAADQVATALKAAPEGGRCTIIYCHSQSETERVCDALQARGLRAAYYHAQVDPEVKNLHHRQWMSGEVEVMVATSAFGMGVHKDDVRYVIHWSLPDSIISLYQEWGRAGRDGQPARCLLLYTYRDKGRVESLQRRSTRDLKPRLARLLELVEMCEEQSACRRAPILAALGQPYACTRCDDGCDNCASDEPLLQEDVSMPAAAALRAVHRMPGALSFGQLEKILRGSREKKLVADGHDTLPEHAMVLTPTSQASSVSSTPHSQGGGRQDPATVARICELGLAQVSVTEIDKTLHREGHKTSSGTRWPAKNDGRVVVRILLNSSITPVSGDVRIVRYVQEYEGKLKSKS</sequence>
<dbReference type="Pfam" id="PF00271">
    <property type="entry name" value="Helicase_C"/>
    <property type="match status" value="1"/>
</dbReference>
<dbReference type="InterPro" id="IPR001650">
    <property type="entry name" value="Helicase_C-like"/>
</dbReference>
<dbReference type="PANTHER" id="PTHR13710">
    <property type="entry name" value="DNA HELICASE RECQ FAMILY MEMBER"/>
    <property type="match status" value="1"/>
</dbReference>
<dbReference type="Gene3D" id="3.40.50.300">
    <property type="entry name" value="P-loop containing nucleotide triphosphate hydrolases"/>
    <property type="match status" value="1"/>
</dbReference>
<dbReference type="AlphaFoldDB" id="A0A0M0JL40"/>
<dbReference type="Proteomes" id="UP000037460">
    <property type="component" value="Unassembled WGS sequence"/>
</dbReference>
<evidence type="ECO:0000256" key="3">
    <source>
        <dbReference type="ARBA" id="ARBA00034808"/>
    </source>
</evidence>
<evidence type="ECO:0000256" key="4">
    <source>
        <dbReference type="SAM" id="MobiDB-lite"/>
    </source>
</evidence>
<dbReference type="PROSITE" id="PS51194">
    <property type="entry name" value="HELICASE_CTER"/>
    <property type="match status" value="1"/>
</dbReference>
<reference evidence="7" key="1">
    <citation type="journal article" date="2015" name="PLoS Genet.">
        <title>Genome Sequence and Transcriptome Analyses of Chrysochromulina tobin: Metabolic Tools for Enhanced Algal Fitness in the Prominent Order Prymnesiales (Haptophyceae).</title>
        <authorList>
            <person name="Hovde B.T."/>
            <person name="Deodato C.R."/>
            <person name="Hunsperger H.M."/>
            <person name="Ryken S.A."/>
            <person name="Yost W."/>
            <person name="Jha R.K."/>
            <person name="Patterson J."/>
            <person name="Monnat R.J. Jr."/>
            <person name="Barlow S.B."/>
            <person name="Starkenburg S.R."/>
            <person name="Cattolico R.A."/>
        </authorList>
    </citation>
    <scope>NUCLEOTIDE SEQUENCE</scope>
    <source>
        <strain evidence="7">CCMP291</strain>
    </source>
</reference>
<proteinExistence type="inferred from homology"/>
<dbReference type="Pfam" id="PF16124">
    <property type="entry name" value="RecQ_Zn_bind"/>
    <property type="match status" value="1"/>
</dbReference>
<keyword evidence="6" id="KW-0378">Hydrolase</keyword>
<keyword evidence="6" id="KW-0347">Helicase</keyword>
<keyword evidence="6" id="KW-0067">ATP-binding</keyword>
<name>A0A0M0JL40_9EUKA</name>
<comment type="similarity">
    <text evidence="1">Belongs to the helicase family. RecQ subfamily.</text>
</comment>
<dbReference type="InterPro" id="IPR018982">
    <property type="entry name" value="RQC_domain"/>
</dbReference>
<dbReference type="EC" id="5.6.2.4" evidence="3"/>
<dbReference type="GO" id="GO:0005694">
    <property type="term" value="C:chromosome"/>
    <property type="evidence" value="ECO:0007669"/>
    <property type="project" value="TreeGrafter"/>
</dbReference>
<dbReference type="OrthoDB" id="10261556at2759"/>
<protein>
    <recommendedName>
        <fullName evidence="3">DNA 3'-5' helicase</fullName>
        <ecNumber evidence="3">5.6.2.4</ecNumber>
    </recommendedName>
</protein>
<evidence type="ECO:0000256" key="2">
    <source>
        <dbReference type="ARBA" id="ARBA00034617"/>
    </source>
</evidence>
<comment type="caution">
    <text evidence="6">The sequence shown here is derived from an EMBL/GenBank/DDBJ whole genome shotgun (WGS) entry which is preliminary data.</text>
</comment>
<evidence type="ECO:0000259" key="5">
    <source>
        <dbReference type="PROSITE" id="PS51194"/>
    </source>
</evidence>
<accession>A0A0M0JL40</accession>
<dbReference type="InterPro" id="IPR027417">
    <property type="entry name" value="P-loop_NTPase"/>
</dbReference>
<dbReference type="SUPFAM" id="SSF52540">
    <property type="entry name" value="P-loop containing nucleoside triphosphate hydrolases"/>
    <property type="match status" value="1"/>
</dbReference>
<feature type="domain" description="Helicase C-terminal" evidence="5">
    <location>
        <begin position="44"/>
        <end position="190"/>
    </location>
</feature>
<evidence type="ECO:0000256" key="1">
    <source>
        <dbReference type="ARBA" id="ARBA00005446"/>
    </source>
</evidence>
<dbReference type="PANTHER" id="PTHR13710:SF155">
    <property type="entry name" value="ATP-DEPENDENT DNA HELICASE Q-LIKE 3"/>
    <property type="match status" value="1"/>
</dbReference>
<dbReference type="Pfam" id="PF09382">
    <property type="entry name" value="RQC"/>
    <property type="match status" value="1"/>
</dbReference>
<dbReference type="InterPro" id="IPR036388">
    <property type="entry name" value="WH-like_DNA-bd_sf"/>
</dbReference>
<dbReference type="GO" id="GO:0043138">
    <property type="term" value="F:3'-5' DNA helicase activity"/>
    <property type="evidence" value="ECO:0007669"/>
    <property type="project" value="UniProtKB-EC"/>
</dbReference>